<protein>
    <recommendedName>
        <fullName evidence="5">Porphobilinogen deaminase</fullName>
        <ecNumber evidence="4">2.5.1.61</ecNumber>
    </recommendedName>
    <alternativeName>
        <fullName evidence="9">Hydroxymethylbilane synthase</fullName>
    </alternativeName>
    <alternativeName>
        <fullName evidence="8">Pre-uroporphyrinogen synthase</fullName>
    </alternativeName>
</protein>
<evidence type="ECO:0000256" key="1">
    <source>
        <dbReference type="ARBA" id="ARBA00002869"/>
    </source>
</evidence>
<dbReference type="Gene3D" id="3.40.190.10">
    <property type="entry name" value="Periplasmic binding protein-like II"/>
    <property type="match status" value="1"/>
</dbReference>
<reference evidence="12 13" key="1">
    <citation type="submission" date="2017-12" db="EMBL/GenBank/DDBJ databases">
        <authorList>
            <person name="Paulsen S."/>
            <person name="Gram L.K."/>
        </authorList>
    </citation>
    <scope>NUCLEOTIDE SEQUENCE [LARGE SCALE GENOMIC DNA]</scope>
    <source>
        <strain evidence="12 13">S2897</strain>
    </source>
</reference>
<dbReference type="GO" id="GO:0005737">
    <property type="term" value="C:cytoplasm"/>
    <property type="evidence" value="ECO:0007669"/>
    <property type="project" value="TreeGrafter"/>
</dbReference>
<dbReference type="UniPathway" id="UPA00251">
    <property type="reaction ID" value="UER00319"/>
</dbReference>
<comment type="caution">
    <text evidence="12">The sequence shown here is derived from an EMBL/GenBank/DDBJ whole genome shotgun (WGS) entry which is preliminary data.</text>
</comment>
<dbReference type="PANTHER" id="PTHR11557:SF0">
    <property type="entry name" value="PORPHOBILINOGEN DEAMINASE"/>
    <property type="match status" value="1"/>
</dbReference>
<dbReference type="PANTHER" id="PTHR11557">
    <property type="entry name" value="PORPHOBILINOGEN DEAMINASE"/>
    <property type="match status" value="1"/>
</dbReference>
<comment type="pathway">
    <text evidence="2">Porphyrin-containing compound metabolism; protoporphyrin-IX biosynthesis; coproporphyrinogen-III from 5-aminolevulinate: step 2/4.</text>
</comment>
<evidence type="ECO:0000259" key="11">
    <source>
        <dbReference type="Pfam" id="PF01379"/>
    </source>
</evidence>
<feature type="domain" description="Porphobilinogen deaminase N-terminal" evidence="11">
    <location>
        <begin position="8"/>
        <end position="63"/>
    </location>
</feature>
<sequence>MIEQTNILRIATRKSALAMWQAEFVKARLEHFHPSLTVELVPMSTQGDIILDTPLAKIGGKGL</sequence>
<organism evidence="12 13">
    <name type="scientific">Pseudoalteromonas ruthenica</name>
    <dbReference type="NCBI Taxonomy" id="151081"/>
    <lineage>
        <taxon>Bacteria</taxon>
        <taxon>Pseudomonadati</taxon>
        <taxon>Pseudomonadota</taxon>
        <taxon>Gammaproteobacteria</taxon>
        <taxon>Alteromonadales</taxon>
        <taxon>Pseudoalteromonadaceae</taxon>
        <taxon>Pseudoalteromonas</taxon>
    </lineage>
</organism>
<feature type="non-terminal residue" evidence="12">
    <location>
        <position position="63"/>
    </location>
</feature>
<dbReference type="Proteomes" id="UP000305874">
    <property type="component" value="Unassembled WGS sequence"/>
</dbReference>
<evidence type="ECO:0000256" key="3">
    <source>
        <dbReference type="ARBA" id="ARBA00005638"/>
    </source>
</evidence>
<comment type="function">
    <text evidence="1">Tetrapolymerization of the monopyrrole PBG into the hydroxymethylbilane pre-uroporphyrinogen in several discrete steps.</text>
</comment>
<evidence type="ECO:0000256" key="7">
    <source>
        <dbReference type="ARBA" id="ARBA00023244"/>
    </source>
</evidence>
<dbReference type="InterPro" id="IPR022417">
    <property type="entry name" value="Porphobilin_deaminase_N"/>
</dbReference>
<keyword evidence="7" id="KW-0627">Porphyrin biosynthesis</keyword>
<dbReference type="GO" id="GO:0004418">
    <property type="term" value="F:hydroxymethylbilane synthase activity"/>
    <property type="evidence" value="ECO:0007669"/>
    <property type="project" value="UniProtKB-EC"/>
</dbReference>
<accession>A0A5S3Y3R1</accession>
<evidence type="ECO:0000256" key="2">
    <source>
        <dbReference type="ARBA" id="ARBA00004735"/>
    </source>
</evidence>
<dbReference type="GO" id="GO:0006782">
    <property type="term" value="P:protoporphyrinogen IX biosynthetic process"/>
    <property type="evidence" value="ECO:0007669"/>
    <property type="project" value="UniProtKB-UniPathway"/>
</dbReference>
<dbReference type="Pfam" id="PF01379">
    <property type="entry name" value="Porphobil_deam"/>
    <property type="match status" value="1"/>
</dbReference>
<evidence type="ECO:0000256" key="9">
    <source>
        <dbReference type="ARBA" id="ARBA00033064"/>
    </source>
</evidence>
<dbReference type="EC" id="2.5.1.61" evidence="4"/>
<comment type="catalytic activity">
    <reaction evidence="10">
        <text>4 porphobilinogen + H2O = hydroxymethylbilane + 4 NH4(+)</text>
        <dbReference type="Rhea" id="RHEA:13185"/>
        <dbReference type="ChEBI" id="CHEBI:15377"/>
        <dbReference type="ChEBI" id="CHEBI:28938"/>
        <dbReference type="ChEBI" id="CHEBI:57845"/>
        <dbReference type="ChEBI" id="CHEBI:58126"/>
        <dbReference type="EC" id="2.5.1.61"/>
    </reaction>
</comment>
<gene>
    <name evidence="12" type="ORF">CWC05_23725</name>
</gene>
<evidence type="ECO:0000313" key="13">
    <source>
        <dbReference type="Proteomes" id="UP000305874"/>
    </source>
</evidence>
<name>A0A5S3Y3R1_9GAMM</name>
<evidence type="ECO:0000256" key="8">
    <source>
        <dbReference type="ARBA" id="ARBA00030685"/>
    </source>
</evidence>
<dbReference type="SUPFAM" id="SSF53850">
    <property type="entry name" value="Periplasmic binding protein-like II"/>
    <property type="match status" value="1"/>
</dbReference>
<dbReference type="InterPro" id="IPR000860">
    <property type="entry name" value="HemC"/>
</dbReference>
<evidence type="ECO:0000256" key="4">
    <source>
        <dbReference type="ARBA" id="ARBA00012655"/>
    </source>
</evidence>
<evidence type="ECO:0000256" key="10">
    <source>
        <dbReference type="ARBA" id="ARBA00048169"/>
    </source>
</evidence>
<evidence type="ECO:0000256" key="6">
    <source>
        <dbReference type="ARBA" id="ARBA00022679"/>
    </source>
</evidence>
<comment type="similarity">
    <text evidence="3">Belongs to the HMBS family.</text>
</comment>
<proteinExistence type="inferred from homology"/>
<keyword evidence="6" id="KW-0808">Transferase</keyword>
<dbReference type="EMBL" id="PNCG01001046">
    <property type="protein sequence ID" value="TMP67032.1"/>
    <property type="molecule type" value="Genomic_DNA"/>
</dbReference>
<evidence type="ECO:0000256" key="5">
    <source>
        <dbReference type="ARBA" id="ARBA00016519"/>
    </source>
</evidence>
<reference evidence="13" key="2">
    <citation type="submission" date="2019-06" db="EMBL/GenBank/DDBJ databases">
        <title>Co-occurence of chitin degradation, pigmentation and bioactivity in marine Pseudoalteromonas.</title>
        <authorList>
            <person name="Sonnenschein E.C."/>
            <person name="Bech P.K."/>
        </authorList>
    </citation>
    <scope>NUCLEOTIDE SEQUENCE [LARGE SCALE GENOMIC DNA]</scope>
    <source>
        <strain evidence="13">S2897</strain>
    </source>
</reference>
<evidence type="ECO:0000313" key="12">
    <source>
        <dbReference type="EMBL" id="TMP67032.1"/>
    </source>
</evidence>
<dbReference type="AlphaFoldDB" id="A0A5S3Y3R1"/>